<dbReference type="Gene3D" id="3.30.300.130">
    <property type="entry name" value="Fe-S cluster assembly (FSCA)"/>
    <property type="match status" value="1"/>
</dbReference>
<comment type="caution">
    <text evidence="2">The sequence shown here is derived from an EMBL/GenBank/DDBJ whole genome shotgun (WGS) entry which is preliminary data.</text>
</comment>
<dbReference type="PANTHER" id="PTHR12377">
    <property type="entry name" value="CYTOSOLIC IRON-SULFUR ASSEMBLY COMPONENT 2B-RELATED"/>
    <property type="match status" value="1"/>
</dbReference>
<dbReference type="Gene3D" id="6.10.250.1280">
    <property type="match status" value="1"/>
</dbReference>
<evidence type="ECO:0000313" key="2">
    <source>
        <dbReference type="EMBL" id="KRH91879.1"/>
    </source>
</evidence>
<reference evidence="2 3" key="1">
    <citation type="submission" date="2015-07" db="EMBL/GenBank/DDBJ databases">
        <title>The genome of Pseudoloma neurophilia, a relevant intracellular parasite of the zebrafish.</title>
        <authorList>
            <person name="Ndikumana S."/>
            <person name="Pelin A."/>
            <person name="Sanders J."/>
            <person name="Corradi N."/>
        </authorList>
    </citation>
    <scope>NUCLEOTIDE SEQUENCE [LARGE SCALE GENOMIC DNA]</scope>
    <source>
        <strain evidence="2 3">MK1</strain>
    </source>
</reference>
<dbReference type="AlphaFoldDB" id="A0A0R0LYR0"/>
<organism evidence="2 3">
    <name type="scientific">Pseudoloma neurophilia</name>
    <dbReference type="NCBI Taxonomy" id="146866"/>
    <lineage>
        <taxon>Eukaryota</taxon>
        <taxon>Fungi</taxon>
        <taxon>Fungi incertae sedis</taxon>
        <taxon>Microsporidia</taxon>
        <taxon>Pseudoloma</taxon>
    </lineage>
</organism>
<dbReference type="InterPro" id="IPR039796">
    <property type="entry name" value="MIP18"/>
</dbReference>
<sequence length="169" mass="19681">NLVLEDHKLNQLSFKMIINEDPTISETTVPKYNGPLDRSNPTREMIFELIRYIKDPEHPYSLEQLKVVEIGNVSVENIITKYGTEITIIEVIFIPTVPHCSMASIIGLSILKILRYFFRQQYIKVMIKEDTHMEYQTINKQLNDKDRVLAAFENSSIMELIEECVTVME</sequence>
<dbReference type="Proteomes" id="UP000051530">
    <property type="component" value="Unassembled WGS sequence"/>
</dbReference>
<feature type="non-terminal residue" evidence="2">
    <location>
        <position position="1"/>
    </location>
</feature>
<accession>A0A0R0LYR0</accession>
<dbReference type="EMBL" id="LGUB01001433">
    <property type="protein sequence ID" value="KRH91879.1"/>
    <property type="molecule type" value="Genomic_DNA"/>
</dbReference>
<dbReference type="VEuPathDB" id="MicrosporidiaDB:M153_20215000638"/>
<dbReference type="OrthoDB" id="2746at2759"/>
<dbReference type="InterPro" id="IPR034904">
    <property type="entry name" value="FSCA_dom_sf"/>
</dbReference>
<name>A0A0R0LYR0_9MICR</name>
<comment type="similarity">
    <text evidence="1">Belongs to the MIP18 family.</text>
</comment>
<proteinExistence type="inferred from homology"/>
<protein>
    <recommendedName>
        <fullName evidence="4">MIP18 family-like domain-containing protein</fullName>
    </recommendedName>
</protein>
<dbReference type="GO" id="GO:0051604">
    <property type="term" value="P:protein maturation"/>
    <property type="evidence" value="ECO:0007669"/>
    <property type="project" value="InterPro"/>
</dbReference>
<evidence type="ECO:0008006" key="4">
    <source>
        <dbReference type="Google" id="ProtNLM"/>
    </source>
</evidence>
<evidence type="ECO:0000256" key="1">
    <source>
        <dbReference type="ARBA" id="ARBA00010381"/>
    </source>
</evidence>
<gene>
    <name evidence="2" type="ORF">M153_20215000638</name>
</gene>
<dbReference type="SUPFAM" id="SSF117916">
    <property type="entry name" value="Fe-S cluster assembly (FSCA) domain-like"/>
    <property type="match status" value="1"/>
</dbReference>
<evidence type="ECO:0000313" key="3">
    <source>
        <dbReference type="Proteomes" id="UP000051530"/>
    </source>
</evidence>
<keyword evidence="3" id="KW-1185">Reference proteome</keyword>